<name>A0A5K3EMM6_MESCO</name>
<reference evidence="2" key="1">
    <citation type="submission" date="2019-11" db="UniProtKB">
        <authorList>
            <consortium name="WormBaseParasite"/>
        </authorList>
    </citation>
    <scope>IDENTIFICATION</scope>
</reference>
<sequence length="54" mass="6359">MSPAARTLNSPFHEYLSWIIFTPGSRCQRIYDPHIRNTNTHAQTPHTTQRHQRS</sequence>
<protein>
    <submittedName>
        <fullName evidence="2">Uncharacterized protein</fullName>
    </submittedName>
</protein>
<proteinExistence type="predicted"/>
<organism evidence="2">
    <name type="scientific">Mesocestoides corti</name>
    <name type="common">Flatworm</name>
    <dbReference type="NCBI Taxonomy" id="53468"/>
    <lineage>
        <taxon>Eukaryota</taxon>
        <taxon>Metazoa</taxon>
        <taxon>Spiralia</taxon>
        <taxon>Lophotrochozoa</taxon>
        <taxon>Platyhelminthes</taxon>
        <taxon>Cestoda</taxon>
        <taxon>Eucestoda</taxon>
        <taxon>Cyclophyllidea</taxon>
        <taxon>Mesocestoididae</taxon>
        <taxon>Mesocestoides</taxon>
    </lineage>
</organism>
<feature type="compositionally biased region" description="Polar residues" evidence="1">
    <location>
        <begin position="36"/>
        <end position="47"/>
    </location>
</feature>
<accession>A0A5K3EMM6</accession>
<dbReference type="AlphaFoldDB" id="A0A5K3EMM6"/>
<evidence type="ECO:0000256" key="1">
    <source>
        <dbReference type="SAM" id="MobiDB-lite"/>
    </source>
</evidence>
<dbReference type="WBParaSite" id="MCU_001732-RA">
    <property type="protein sequence ID" value="MCU_001732-RA"/>
    <property type="gene ID" value="MCU_001732"/>
</dbReference>
<feature type="region of interest" description="Disordered" evidence="1">
    <location>
        <begin position="33"/>
        <end position="54"/>
    </location>
</feature>
<evidence type="ECO:0000313" key="2">
    <source>
        <dbReference type="WBParaSite" id="MCU_001732-RA"/>
    </source>
</evidence>